<comment type="pathway">
    <text evidence="2 12">Amino-acid biosynthesis; L-isoleucine biosynthesis; L-isoleucine from 2-oxobutanoate: step 4/4.</text>
</comment>
<dbReference type="Pfam" id="PF01063">
    <property type="entry name" value="Aminotran_4"/>
    <property type="match status" value="1"/>
</dbReference>
<dbReference type="Gene3D" id="3.20.10.10">
    <property type="entry name" value="D-amino Acid Aminotransferase, subunit A, domain 2"/>
    <property type="match status" value="1"/>
</dbReference>
<dbReference type="AlphaFoldDB" id="A0A640TLD9"/>
<comment type="pathway">
    <text evidence="4 12">Amino-acid biosynthesis; L-leucine biosynthesis; L-leucine from 3-methyl-2-oxobutanoate: step 4/4.</text>
</comment>
<dbReference type="GO" id="GO:0009099">
    <property type="term" value="P:L-valine biosynthetic process"/>
    <property type="evidence" value="ECO:0007669"/>
    <property type="project" value="UniProtKB-UniPathway"/>
</dbReference>
<reference evidence="13 15" key="1">
    <citation type="submission" date="2019-12" db="EMBL/GenBank/DDBJ databases">
        <title>Whole genome shotgun sequence of Streptomyces libani subsp. libani NBRC 13452.</title>
        <authorList>
            <person name="Ichikawa N."/>
            <person name="Kimura A."/>
            <person name="Kitahashi Y."/>
            <person name="Komaki H."/>
            <person name="Tamura T."/>
        </authorList>
    </citation>
    <scope>NUCLEOTIDE SEQUENCE [LARGE SCALE GENOMIC DNA]</scope>
    <source>
        <strain evidence="13 15">NBRC 13452</strain>
    </source>
</reference>
<dbReference type="UniPathway" id="UPA00047">
    <property type="reaction ID" value="UER00058"/>
</dbReference>
<evidence type="ECO:0000256" key="2">
    <source>
        <dbReference type="ARBA" id="ARBA00004824"/>
    </source>
</evidence>
<evidence type="ECO:0000256" key="1">
    <source>
        <dbReference type="ARBA" id="ARBA00001933"/>
    </source>
</evidence>
<organism evidence="13 15">
    <name type="scientific">Streptomyces nigrescens</name>
    <dbReference type="NCBI Taxonomy" id="1920"/>
    <lineage>
        <taxon>Bacteria</taxon>
        <taxon>Bacillati</taxon>
        <taxon>Actinomycetota</taxon>
        <taxon>Actinomycetes</taxon>
        <taxon>Kitasatosporales</taxon>
        <taxon>Streptomycetaceae</taxon>
        <taxon>Streptomyces</taxon>
    </lineage>
</organism>
<accession>A0A640TLD9</accession>
<evidence type="ECO:0000256" key="5">
    <source>
        <dbReference type="ARBA" id="ARBA00009320"/>
    </source>
</evidence>
<comment type="catalytic activity">
    <reaction evidence="9 12">
        <text>L-valine + 2-oxoglutarate = 3-methyl-2-oxobutanoate + L-glutamate</text>
        <dbReference type="Rhea" id="RHEA:24813"/>
        <dbReference type="ChEBI" id="CHEBI:11851"/>
        <dbReference type="ChEBI" id="CHEBI:16810"/>
        <dbReference type="ChEBI" id="CHEBI:29985"/>
        <dbReference type="ChEBI" id="CHEBI:57762"/>
        <dbReference type="EC" id="2.6.1.42"/>
    </reaction>
</comment>
<evidence type="ECO:0000256" key="7">
    <source>
        <dbReference type="ARBA" id="ARBA00022679"/>
    </source>
</evidence>
<keyword evidence="6 12" id="KW-0032">Aminotransferase</keyword>
<dbReference type="GO" id="GO:0009097">
    <property type="term" value="P:isoleucine biosynthetic process"/>
    <property type="evidence" value="ECO:0007669"/>
    <property type="project" value="UniProtKB-UniPathway"/>
</dbReference>
<dbReference type="RefSeq" id="WP_159487014.1">
    <property type="nucleotide sequence ID" value="NZ_BLIP01000001.1"/>
</dbReference>
<dbReference type="FunFam" id="3.20.10.10:FF:000002">
    <property type="entry name" value="D-alanine aminotransferase"/>
    <property type="match status" value="1"/>
</dbReference>
<sequence>MTTEQELGTAPMSIMDSLVRNDRGGPKWLWRSGSLVPWADARIHVNAVGHASVASVFEGIKAYVSHDGNRLLAFRLDEHLRRLYESARLVRIDIPYGVETLRDAVIEVLRANEYREDVYLRPWAFPAGIVQEQMVPAGVSCELVVDSWTFQSGLGTERGCRAAVSSWTRINEASMPPRVKAFSNYHNGRLAMIEARENGHDWPILLNERGKVSEGPGACIAIVRDGVVSTPSTTSGILESLTRETSITLLRELGHTVVERDVDRTELYLADEVFFMGTGWEILPVTWVDGLKVGEGEAGPVTRALDAAYHSVVRGRSAEHADWLTEIPF</sequence>
<dbReference type="InterPro" id="IPR043131">
    <property type="entry name" value="BCAT-like_N"/>
</dbReference>
<dbReference type="NCBIfam" id="TIGR01122">
    <property type="entry name" value="ilvE_I"/>
    <property type="match status" value="1"/>
</dbReference>
<keyword evidence="12" id="KW-0028">Amino-acid biosynthesis</keyword>
<dbReference type="GO" id="GO:0009098">
    <property type="term" value="P:L-leucine biosynthetic process"/>
    <property type="evidence" value="ECO:0007669"/>
    <property type="project" value="UniProtKB-UniPathway"/>
</dbReference>
<dbReference type="Proteomes" id="UP001210609">
    <property type="component" value="Chromosome"/>
</dbReference>
<name>A0A640TLD9_STRNI</name>
<evidence type="ECO:0000256" key="8">
    <source>
        <dbReference type="ARBA" id="ARBA00022898"/>
    </source>
</evidence>
<dbReference type="InterPro" id="IPR050571">
    <property type="entry name" value="Class-IV_PLP-Dep_Aminotrnsfr"/>
</dbReference>
<evidence type="ECO:0000313" key="15">
    <source>
        <dbReference type="Proteomes" id="UP000429552"/>
    </source>
</evidence>
<dbReference type="CDD" id="cd00449">
    <property type="entry name" value="PLPDE_IV"/>
    <property type="match status" value="1"/>
</dbReference>
<comment type="catalytic activity">
    <reaction evidence="10 12">
        <text>L-isoleucine + 2-oxoglutarate = (S)-3-methyl-2-oxopentanoate + L-glutamate</text>
        <dbReference type="Rhea" id="RHEA:24801"/>
        <dbReference type="ChEBI" id="CHEBI:16810"/>
        <dbReference type="ChEBI" id="CHEBI:29985"/>
        <dbReference type="ChEBI" id="CHEBI:35146"/>
        <dbReference type="ChEBI" id="CHEBI:58045"/>
        <dbReference type="EC" id="2.6.1.42"/>
    </reaction>
</comment>
<evidence type="ECO:0000313" key="14">
    <source>
        <dbReference type="EMBL" id="WAT97548.1"/>
    </source>
</evidence>
<dbReference type="Proteomes" id="UP000429552">
    <property type="component" value="Unassembled WGS sequence"/>
</dbReference>
<keyword evidence="12" id="KW-0100">Branched-chain amino acid biosynthesis</keyword>
<evidence type="ECO:0000256" key="3">
    <source>
        <dbReference type="ARBA" id="ARBA00004931"/>
    </source>
</evidence>
<keyword evidence="16" id="KW-1185">Reference proteome</keyword>
<dbReference type="SUPFAM" id="SSF56752">
    <property type="entry name" value="D-aminoacid aminotransferase-like PLP-dependent enzymes"/>
    <property type="match status" value="1"/>
</dbReference>
<dbReference type="InterPro" id="IPR005785">
    <property type="entry name" value="B_amino_transI"/>
</dbReference>
<dbReference type="Gene3D" id="3.30.470.10">
    <property type="match status" value="1"/>
</dbReference>
<comment type="cofactor">
    <cofactor evidence="1 12">
        <name>pyridoxal 5'-phosphate</name>
        <dbReference type="ChEBI" id="CHEBI:597326"/>
    </cofactor>
</comment>
<comment type="catalytic activity">
    <reaction evidence="11 12">
        <text>L-leucine + 2-oxoglutarate = 4-methyl-2-oxopentanoate + L-glutamate</text>
        <dbReference type="Rhea" id="RHEA:18321"/>
        <dbReference type="ChEBI" id="CHEBI:16810"/>
        <dbReference type="ChEBI" id="CHEBI:17865"/>
        <dbReference type="ChEBI" id="CHEBI:29985"/>
        <dbReference type="ChEBI" id="CHEBI:57427"/>
        <dbReference type="EC" id="2.6.1.42"/>
    </reaction>
</comment>
<evidence type="ECO:0000256" key="11">
    <source>
        <dbReference type="ARBA" id="ARBA00049229"/>
    </source>
</evidence>
<keyword evidence="8 12" id="KW-0663">Pyridoxal phosphate</keyword>
<dbReference type="PANTHER" id="PTHR42743:SF11">
    <property type="entry name" value="AMINODEOXYCHORISMATE LYASE"/>
    <property type="match status" value="1"/>
</dbReference>
<keyword evidence="7 12" id="KW-0808">Transferase</keyword>
<dbReference type="PANTHER" id="PTHR42743">
    <property type="entry name" value="AMINO-ACID AMINOTRANSFERASE"/>
    <property type="match status" value="1"/>
</dbReference>
<protein>
    <recommendedName>
        <fullName evidence="12">Branched-chain-amino-acid aminotransferase</fullName>
        <shortName evidence="12">BCAT</shortName>
        <ecNumber evidence="12">2.6.1.42</ecNumber>
    </recommendedName>
</protein>
<reference evidence="14 16" key="2">
    <citation type="submission" date="2022-12" db="EMBL/GenBank/DDBJ databases">
        <authorList>
            <person name="Ruckert C."/>
            <person name="Busche T."/>
            <person name="Kalinowski J."/>
            <person name="Wittmann C."/>
        </authorList>
    </citation>
    <scope>NUCLEOTIDE SEQUENCE [LARGE SCALE GENOMIC DNA]</scope>
    <source>
        <strain evidence="14 16">DSM 40555</strain>
    </source>
</reference>
<gene>
    <name evidence="13" type="primary">ilvE_2</name>
    <name evidence="12" type="synonym">ilvE</name>
    <name evidence="13" type="ORF">Sliba_35090</name>
    <name evidence="14" type="ORF">STRLI_003497</name>
</gene>
<dbReference type="UniPathway" id="UPA00049">
    <property type="reaction ID" value="UER00062"/>
</dbReference>
<dbReference type="EC" id="2.6.1.42" evidence="12"/>
<proteinExistence type="inferred from homology"/>
<comment type="function">
    <text evidence="12">Acts on leucine, isoleucine and valine.</text>
</comment>
<dbReference type="NCBIfam" id="NF005146">
    <property type="entry name" value="PRK06606.1"/>
    <property type="match status" value="1"/>
</dbReference>
<comment type="pathway">
    <text evidence="3 12">Amino-acid biosynthesis; L-valine biosynthesis; L-valine from pyruvate: step 4/4.</text>
</comment>
<dbReference type="InterPro" id="IPR043132">
    <property type="entry name" value="BCAT-like_C"/>
</dbReference>
<comment type="similarity">
    <text evidence="5 12">Belongs to the class-IV pyridoxal-phosphate-dependent aminotransferase family.</text>
</comment>
<evidence type="ECO:0000313" key="13">
    <source>
        <dbReference type="EMBL" id="GFE23056.1"/>
    </source>
</evidence>
<evidence type="ECO:0000256" key="10">
    <source>
        <dbReference type="ARBA" id="ARBA00048798"/>
    </source>
</evidence>
<evidence type="ECO:0000256" key="12">
    <source>
        <dbReference type="RuleBase" id="RU364094"/>
    </source>
</evidence>
<evidence type="ECO:0000313" key="16">
    <source>
        <dbReference type="Proteomes" id="UP001210609"/>
    </source>
</evidence>
<dbReference type="EMBL" id="BLIP01000001">
    <property type="protein sequence ID" value="GFE23056.1"/>
    <property type="molecule type" value="Genomic_DNA"/>
</dbReference>
<dbReference type="UniPathway" id="UPA00048">
    <property type="reaction ID" value="UER00073"/>
</dbReference>
<dbReference type="GO" id="GO:0004084">
    <property type="term" value="F:branched-chain-amino-acid transaminase activity"/>
    <property type="evidence" value="ECO:0007669"/>
    <property type="project" value="UniProtKB-EC"/>
</dbReference>
<dbReference type="EMBL" id="CP114202">
    <property type="protein sequence ID" value="WAT97548.1"/>
    <property type="molecule type" value="Genomic_DNA"/>
</dbReference>
<dbReference type="InterPro" id="IPR036038">
    <property type="entry name" value="Aminotransferase-like"/>
</dbReference>
<evidence type="ECO:0000256" key="4">
    <source>
        <dbReference type="ARBA" id="ARBA00005072"/>
    </source>
</evidence>
<evidence type="ECO:0000256" key="6">
    <source>
        <dbReference type="ARBA" id="ARBA00022576"/>
    </source>
</evidence>
<dbReference type="InterPro" id="IPR001544">
    <property type="entry name" value="Aminotrans_IV"/>
</dbReference>
<evidence type="ECO:0000256" key="9">
    <source>
        <dbReference type="ARBA" id="ARBA00048212"/>
    </source>
</evidence>